<dbReference type="Proteomes" id="UP000297918">
    <property type="component" value="Unassembled WGS sequence"/>
</dbReference>
<gene>
    <name evidence="2" type="ORF">EHQ23_17800</name>
    <name evidence="3" type="ORF">EHQ26_14650</name>
</gene>
<dbReference type="AlphaFoldDB" id="A0A4V3JL31"/>
<feature type="transmembrane region" description="Helical" evidence="1">
    <location>
        <begin position="209"/>
        <end position="228"/>
    </location>
</feature>
<dbReference type="OrthoDB" id="345599at2"/>
<feature type="transmembrane region" description="Helical" evidence="1">
    <location>
        <begin position="87"/>
        <end position="107"/>
    </location>
</feature>
<keyword evidence="2" id="KW-0328">Glycosyltransferase</keyword>
<keyword evidence="1" id="KW-0812">Transmembrane</keyword>
<keyword evidence="1" id="KW-1133">Transmembrane helix</keyword>
<reference evidence="3" key="1">
    <citation type="submission" date="2018-10" db="EMBL/GenBank/DDBJ databases">
        <authorList>
            <person name="Vincent A.T."/>
            <person name="Schiettekatte O."/>
            <person name="Bourhy P."/>
            <person name="Veyrier F.J."/>
            <person name="Picardeau M."/>
        </authorList>
    </citation>
    <scope>NUCLEOTIDE SEQUENCE</scope>
    <source>
        <strain evidence="3">201800281</strain>
    </source>
</reference>
<evidence type="ECO:0000313" key="5">
    <source>
        <dbReference type="Proteomes" id="UP000297918"/>
    </source>
</evidence>
<keyword evidence="5" id="KW-1185">Reference proteome</keyword>
<dbReference type="EMBL" id="RQFM01000027">
    <property type="protein sequence ID" value="TGK79461.1"/>
    <property type="molecule type" value="Genomic_DNA"/>
</dbReference>
<keyword evidence="1" id="KW-0472">Membrane</keyword>
<feature type="transmembrane region" description="Helical" evidence="1">
    <location>
        <begin position="261"/>
        <end position="278"/>
    </location>
</feature>
<feature type="transmembrane region" description="Helical" evidence="1">
    <location>
        <begin position="12"/>
        <end position="31"/>
    </location>
</feature>
<keyword evidence="2" id="KW-0808">Transferase</keyword>
<evidence type="ECO:0000313" key="3">
    <source>
        <dbReference type="EMBL" id="TGK89669.1"/>
    </source>
</evidence>
<dbReference type="Proteomes" id="UP000297394">
    <property type="component" value="Unassembled WGS sequence"/>
</dbReference>
<protein>
    <submittedName>
        <fullName evidence="2">Dolichyl-phosphate-mannose--protein mannosyltransferase</fullName>
    </submittedName>
</protein>
<dbReference type="EMBL" id="RQFL01000026">
    <property type="protein sequence ID" value="TGK89669.1"/>
    <property type="molecule type" value="Genomic_DNA"/>
</dbReference>
<feature type="transmembrane region" description="Helical" evidence="1">
    <location>
        <begin position="138"/>
        <end position="156"/>
    </location>
</feature>
<comment type="caution">
    <text evidence="2">The sequence shown here is derived from an EMBL/GenBank/DDBJ whole genome shotgun (WGS) entry which is preliminary data.</text>
</comment>
<evidence type="ECO:0000256" key="1">
    <source>
        <dbReference type="SAM" id="Phobius"/>
    </source>
</evidence>
<feature type="transmembrane region" description="Helical" evidence="1">
    <location>
        <begin position="168"/>
        <end position="197"/>
    </location>
</feature>
<proteinExistence type="predicted"/>
<evidence type="ECO:0000313" key="4">
    <source>
        <dbReference type="Proteomes" id="UP000297394"/>
    </source>
</evidence>
<accession>A0A4V3JL31</accession>
<dbReference type="GO" id="GO:0016757">
    <property type="term" value="F:glycosyltransferase activity"/>
    <property type="evidence" value="ECO:0007669"/>
    <property type="project" value="UniProtKB-KW"/>
</dbReference>
<sequence>MIKGYFSLFWKIRMEVGIVASISLGVFLRFFRIDRQSLWGDEFFSVYASSLSDWTEFWSYIENDPHPPLFQILLSLWIRFLPNFTEIGVKIFPVFISILNLIFIFVLTKRWDTAKRFLFIFFISLSPGAIYYSQEVRSYSLLLCLTSVIVVLVHNLDFDKERSFSWICIGLVSVLTSYVHLFGFIFVGSIFLVYWLLSLKNRNPYAGRFFTLGILNVILFLPFIYHLTRSTKIETAAWIDPPNLVLFLTYYSLFYATSKKIFLLTFVVPLIVFVFLVIRNFQKRKERSTQFFFSNSTNFLLVAGFILTSTLLFSFYKPIVTNRNWIVTLPLLYLFVADQLGEKLKNKYVVFLLFLITLVSLFEFKKNFYNAFKEDWRGTAKFVSLNCTKPLVLTDSFPEFLSVYLRWNQIEGVQPLMLREPLDISQSSICVVKRQIGGNGMTFSSNLNFQKVKETTLYGFTVEEYAKVK</sequence>
<reference evidence="2 4" key="2">
    <citation type="journal article" date="2019" name="PLoS Negl. Trop. Dis.">
        <title>Revisiting the worldwide diversity of Leptospira species in the environment.</title>
        <authorList>
            <person name="Vincent A.T."/>
            <person name="Schiettekatte O."/>
            <person name="Bourhy P."/>
            <person name="Veyrier F.J."/>
            <person name="Picardeau M."/>
        </authorList>
    </citation>
    <scope>NUCLEOTIDE SEQUENCE [LARGE SCALE GENOMIC DNA]</scope>
    <source>
        <strain evidence="2 4">201800280</strain>
        <strain evidence="3">201800281</strain>
    </source>
</reference>
<name>A0A4V3JL31_9LEPT</name>
<feature type="transmembrane region" description="Helical" evidence="1">
    <location>
        <begin position="299"/>
        <end position="316"/>
    </location>
</feature>
<organism evidence="2 4">
    <name type="scientific">Leptospira bourretii</name>
    <dbReference type="NCBI Taxonomy" id="2484962"/>
    <lineage>
        <taxon>Bacteria</taxon>
        <taxon>Pseudomonadati</taxon>
        <taxon>Spirochaetota</taxon>
        <taxon>Spirochaetia</taxon>
        <taxon>Leptospirales</taxon>
        <taxon>Leptospiraceae</taxon>
        <taxon>Leptospira</taxon>
    </lineage>
</organism>
<dbReference type="RefSeq" id="WP_135747244.1">
    <property type="nucleotide sequence ID" value="NZ_RQFL01000026.1"/>
</dbReference>
<evidence type="ECO:0000313" key="2">
    <source>
        <dbReference type="EMBL" id="TGK79461.1"/>
    </source>
</evidence>
<feature type="transmembrane region" description="Helical" evidence="1">
    <location>
        <begin position="348"/>
        <end position="364"/>
    </location>
</feature>